<dbReference type="Gene3D" id="1.20.910.10">
    <property type="entry name" value="Heme oxygenase-like"/>
    <property type="match status" value="1"/>
</dbReference>
<proteinExistence type="predicted"/>
<gene>
    <name evidence="1" type="ORF">GCM10022233_27350</name>
</gene>
<reference evidence="2" key="1">
    <citation type="journal article" date="2019" name="Int. J. Syst. Evol. Microbiol.">
        <title>The Global Catalogue of Microorganisms (GCM) 10K type strain sequencing project: providing services to taxonomists for standard genome sequencing and annotation.</title>
        <authorList>
            <consortium name="The Broad Institute Genomics Platform"/>
            <consortium name="The Broad Institute Genome Sequencing Center for Infectious Disease"/>
            <person name="Wu L."/>
            <person name="Ma J."/>
        </authorList>
    </citation>
    <scope>NUCLEOTIDE SEQUENCE [LARGE SCALE GENOMIC DNA]</scope>
    <source>
        <strain evidence="2">JCM 16925</strain>
    </source>
</reference>
<accession>A0ABP7UWP5</accession>
<dbReference type="RefSeq" id="WP_345012216.1">
    <property type="nucleotide sequence ID" value="NZ_BAAAZY010000009.1"/>
</dbReference>
<evidence type="ECO:0000313" key="1">
    <source>
        <dbReference type="EMBL" id="GAA4054368.1"/>
    </source>
</evidence>
<protein>
    <recommendedName>
        <fullName evidence="3">Transcriptional regulator</fullName>
    </recommendedName>
</protein>
<comment type="caution">
    <text evidence="1">The sequence shown here is derived from an EMBL/GenBank/DDBJ whole genome shotgun (WGS) entry which is preliminary data.</text>
</comment>
<sequence length="204" mass="21913">MTDNPLVPLIARGEADRTTTLAALALEQSRVIPADRRAFLHLAQRATPDAPESAAFFTLLAEGEALAAERLGGFAAACGVSEGRAAAYEPLPGCQAYPAYVAWLALNAAPAEAVLALTVNFSTWGGYCATIAEGLRRHYGFPDEACAFFDFFAEPSPELDRKATEALRAGRDAGRLDEARAHQYGRLLQSYEEMFWSTLHGSAS</sequence>
<organism evidence="1 2">
    <name type="scientific">Streptomyces shaanxiensis</name>
    <dbReference type="NCBI Taxonomy" id="653357"/>
    <lineage>
        <taxon>Bacteria</taxon>
        <taxon>Bacillati</taxon>
        <taxon>Actinomycetota</taxon>
        <taxon>Actinomycetes</taxon>
        <taxon>Kitasatosporales</taxon>
        <taxon>Streptomycetaceae</taxon>
        <taxon>Streptomyces</taxon>
    </lineage>
</organism>
<dbReference type="Proteomes" id="UP001499984">
    <property type="component" value="Unassembled WGS sequence"/>
</dbReference>
<name>A0ABP7UWP5_9ACTN</name>
<dbReference type="EMBL" id="BAAAZY010000009">
    <property type="protein sequence ID" value="GAA4054368.1"/>
    <property type="molecule type" value="Genomic_DNA"/>
</dbReference>
<keyword evidence="2" id="KW-1185">Reference proteome</keyword>
<evidence type="ECO:0000313" key="2">
    <source>
        <dbReference type="Proteomes" id="UP001499984"/>
    </source>
</evidence>
<dbReference type="SUPFAM" id="SSF48613">
    <property type="entry name" value="Heme oxygenase-like"/>
    <property type="match status" value="1"/>
</dbReference>
<dbReference type="InterPro" id="IPR016084">
    <property type="entry name" value="Haem_Oase-like_multi-hlx"/>
</dbReference>
<evidence type="ECO:0008006" key="3">
    <source>
        <dbReference type="Google" id="ProtNLM"/>
    </source>
</evidence>